<reference evidence="7 8" key="1">
    <citation type="journal article" date="2018" name="Plant J.">
        <title>Genome sequences of Chlorella sorokiniana UTEX 1602 and Micractinium conductrix SAG 241.80: implications to maltose excretion by a green alga.</title>
        <authorList>
            <person name="Arriola M.B."/>
            <person name="Velmurugan N."/>
            <person name="Zhang Y."/>
            <person name="Plunkett M.H."/>
            <person name="Hondzo H."/>
            <person name="Barney B.M."/>
        </authorList>
    </citation>
    <scope>NUCLEOTIDE SEQUENCE [LARGE SCALE GENOMIC DNA]</scope>
    <source>
        <strain evidence="8">UTEX 1602</strain>
    </source>
</reference>
<feature type="compositionally biased region" description="Acidic residues" evidence="6">
    <location>
        <begin position="144"/>
        <end position="156"/>
    </location>
</feature>
<comment type="caution">
    <text evidence="7">The sequence shown here is derived from an EMBL/GenBank/DDBJ whole genome shotgun (WGS) entry which is preliminary data.</text>
</comment>
<keyword evidence="8" id="KW-1185">Reference proteome</keyword>
<comment type="subcellular location">
    <subcellularLocation>
        <location evidence="1">Membrane</location>
        <topology evidence="1">Single-pass type II membrane protein</topology>
    </subcellularLocation>
</comment>
<organism evidence="7 8">
    <name type="scientific">Chlorella sorokiniana</name>
    <name type="common">Freshwater green alga</name>
    <dbReference type="NCBI Taxonomy" id="3076"/>
    <lineage>
        <taxon>Eukaryota</taxon>
        <taxon>Viridiplantae</taxon>
        <taxon>Chlorophyta</taxon>
        <taxon>core chlorophytes</taxon>
        <taxon>Trebouxiophyceae</taxon>
        <taxon>Chlorellales</taxon>
        <taxon>Chlorellaceae</taxon>
        <taxon>Chlorella clade</taxon>
        <taxon>Chlorella</taxon>
    </lineage>
</organism>
<feature type="compositionally biased region" description="Polar residues" evidence="6">
    <location>
        <begin position="104"/>
        <end position="116"/>
    </location>
</feature>
<proteinExistence type="predicted"/>
<gene>
    <name evidence="7" type="ORF">C2E21_3382</name>
</gene>
<dbReference type="Pfam" id="PF02485">
    <property type="entry name" value="Branch"/>
    <property type="match status" value="1"/>
</dbReference>
<dbReference type="InterPro" id="IPR003406">
    <property type="entry name" value="Glyco_trans_14"/>
</dbReference>
<feature type="region of interest" description="Disordered" evidence="6">
    <location>
        <begin position="79"/>
        <end position="193"/>
    </location>
</feature>
<evidence type="ECO:0000256" key="5">
    <source>
        <dbReference type="ARBA" id="ARBA00023180"/>
    </source>
</evidence>
<dbReference type="InterPro" id="IPR044174">
    <property type="entry name" value="BC10-like"/>
</dbReference>
<keyword evidence="3" id="KW-0808">Transferase</keyword>
<evidence type="ECO:0000256" key="1">
    <source>
        <dbReference type="ARBA" id="ARBA00004606"/>
    </source>
</evidence>
<evidence type="ECO:0000256" key="2">
    <source>
        <dbReference type="ARBA" id="ARBA00022676"/>
    </source>
</evidence>
<dbReference type="PANTHER" id="PTHR31042:SF145">
    <property type="entry name" value="CORE-2_I-BRANCHING BETA-1,6-N-ACETYLGLUCOSAMINYLTRANSFERASE FAMILY PROTEIN"/>
    <property type="match status" value="1"/>
</dbReference>
<protein>
    <submittedName>
        <fullName evidence="7">Transcription initiation factor TFIID subunit 13</fullName>
    </submittedName>
</protein>
<keyword evidence="5" id="KW-0325">Glycoprotein</keyword>
<keyword evidence="4" id="KW-0472">Membrane</keyword>
<dbReference type="GO" id="GO:0003743">
    <property type="term" value="F:translation initiation factor activity"/>
    <property type="evidence" value="ECO:0007669"/>
    <property type="project" value="UniProtKB-KW"/>
</dbReference>
<evidence type="ECO:0000256" key="3">
    <source>
        <dbReference type="ARBA" id="ARBA00022679"/>
    </source>
</evidence>
<accession>A0A2P6TVF3</accession>
<evidence type="ECO:0000256" key="4">
    <source>
        <dbReference type="ARBA" id="ARBA00023136"/>
    </source>
</evidence>
<feature type="compositionally biased region" description="Low complexity" evidence="6">
    <location>
        <begin position="131"/>
        <end position="143"/>
    </location>
</feature>
<dbReference type="Proteomes" id="UP000239899">
    <property type="component" value="Unassembled WGS sequence"/>
</dbReference>
<dbReference type="AlphaFoldDB" id="A0A2P6TVF3"/>
<dbReference type="GO" id="GO:0016757">
    <property type="term" value="F:glycosyltransferase activity"/>
    <property type="evidence" value="ECO:0007669"/>
    <property type="project" value="UniProtKB-KW"/>
</dbReference>
<dbReference type="GO" id="GO:0016020">
    <property type="term" value="C:membrane"/>
    <property type="evidence" value="ECO:0007669"/>
    <property type="project" value="UniProtKB-SubCell"/>
</dbReference>
<sequence length="656" mass="70777">MGATPARPARKGSPLPKLLQAVLIFSVAGVLALWTAHIAQSGMAGDSGPPRLLLQGALELAQATHQPDAVLQALPDGDAGLELQQPDEEPPQDLQAGEGVQAPPGQQEQVGGTADQQPDGEWELPLKPEQQDAPQQPSQQQGDTDGDDNGDGDDWSADSSSSTSSSASSSSASGGLAGSVSAAGDGADGPEEVTLDDASDLATFDDPGTRCVVTPSHGKVALLFLAPETELPHDMTWTAWMREARGLLPRGSLAGPEAFCLQQCDASGDCVRRCGAEAACNPLCVAAVQEELSPKRSTAVLQQQHLFSVYVHARPAYKDYPEGSVFQGRLIPDRAGMRAGTHSMMVAIKKLVEAAVLDQRNERFVLVGNTTVPLYHPAMFYQQLMSESKSRVDACLHDEQLLDRQRSTPAMATDRFNPDKHWRKSTQWFVLNRRHAEVVAHDTELMAVFGRHCSVGEDKELGRFRECISDQHYIPSLLAMYGLDNETSCDPSGGTYERWVHGRALGETATDQAGRAQGEAQVGHFQLYQPGHVSAELIASMRASVGGPVDVPLSDESELCSDWLTATQAALASLFDTSTITAETCPTTLGNTEFVQQQAADAYKDAALHPHCMLLGREFSRHAAKWVHRVYRSCTAALHVLACSERLTERDNTWWQ</sequence>
<name>A0A2P6TVF3_CHLSO</name>
<keyword evidence="2" id="KW-0328">Glycosyltransferase</keyword>
<feature type="compositionally biased region" description="Low complexity" evidence="6">
    <location>
        <begin position="157"/>
        <end position="185"/>
    </location>
</feature>
<dbReference type="EMBL" id="LHPG02000006">
    <property type="protein sequence ID" value="PRW58041.1"/>
    <property type="molecule type" value="Genomic_DNA"/>
</dbReference>
<evidence type="ECO:0000256" key="6">
    <source>
        <dbReference type="SAM" id="MobiDB-lite"/>
    </source>
</evidence>
<evidence type="ECO:0000313" key="7">
    <source>
        <dbReference type="EMBL" id="PRW58041.1"/>
    </source>
</evidence>
<dbReference type="PANTHER" id="PTHR31042">
    <property type="entry name" value="CORE-2/I-BRANCHING BETA-1,6-N-ACETYLGLUCOSAMINYLTRANSFERASE FAMILY PROTEIN-RELATED"/>
    <property type="match status" value="1"/>
</dbReference>
<dbReference type="OrthoDB" id="191334at2759"/>
<evidence type="ECO:0000313" key="8">
    <source>
        <dbReference type="Proteomes" id="UP000239899"/>
    </source>
</evidence>